<proteinExistence type="predicted"/>
<accession>A0A9N8HFK7</accession>
<reference evidence="1" key="1">
    <citation type="submission" date="2020-06" db="EMBL/GenBank/DDBJ databases">
        <authorList>
            <consortium name="Plant Systems Biology data submission"/>
        </authorList>
    </citation>
    <scope>NUCLEOTIDE SEQUENCE</scope>
    <source>
        <strain evidence="1">D6</strain>
    </source>
</reference>
<evidence type="ECO:0000313" key="1">
    <source>
        <dbReference type="EMBL" id="CAB9508618.1"/>
    </source>
</evidence>
<dbReference type="Proteomes" id="UP001153069">
    <property type="component" value="Unassembled WGS sequence"/>
</dbReference>
<evidence type="ECO:0000313" key="2">
    <source>
        <dbReference type="Proteomes" id="UP001153069"/>
    </source>
</evidence>
<keyword evidence="2" id="KW-1185">Reference proteome</keyword>
<protein>
    <submittedName>
        <fullName evidence="1">Uncharacterized protein</fullName>
    </submittedName>
</protein>
<comment type="caution">
    <text evidence="1">The sequence shown here is derived from an EMBL/GenBank/DDBJ whole genome shotgun (WGS) entry which is preliminary data.</text>
</comment>
<dbReference type="EMBL" id="CAICTM010000353">
    <property type="protein sequence ID" value="CAB9508618.1"/>
    <property type="molecule type" value="Genomic_DNA"/>
</dbReference>
<organism evidence="1 2">
    <name type="scientific">Seminavis robusta</name>
    <dbReference type="NCBI Taxonomy" id="568900"/>
    <lineage>
        <taxon>Eukaryota</taxon>
        <taxon>Sar</taxon>
        <taxon>Stramenopiles</taxon>
        <taxon>Ochrophyta</taxon>
        <taxon>Bacillariophyta</taxon>
        <taxon>Bacillariophyceae</taxon>
        <taxon>Bacillariophycidae</taxon>
        <taxon>Naviculales</taxon>
        <taxon>Naviculaceae</taxon>
        <taxon>Seminavis</taxon>
    </lineage>
</organism>
<sequence>MVLSCCIGAMMNEISKAVLHSYKRPKGNLHLPKKPNNCFKELFVPPTKPSSSTTIGPIFCCSTCAGSKKISALFGIKISRFDTVLARRVFWEGRRKEGFLQVACHLPFASQDLLFN</sequence>
<gene>
    <name evidence="1" type="ORF">SEMRO_354_G124721.1</name>
</gene>
<name>A0A9N8HFK7_9STRA</name>
<dbReference type="AlphaFoldDB" id="A0A9N8HFK7"/>